<feature type="non-terminal residue" evidence="2">
    <location>
        <position position="1"/>
    </location>
</feature>
<keyword evidence="2" id="KW-0548">Nucleotidyltransferase</keyword>
<accession>A0ABR3KWR9</accession>
<organism evidence="2 3">
    <name type="scientific">Trichinella spiralis</name>
    <name type="common">Trichina worm</name>
    <dbReference type="NCBI Taxonomy" id="6334"/>
    <lineage>
        <taxon>Eukaryota</taxon>
        <taxon>Metazoa</taxon>
        <taxon>Ecdysozoa</taxon>
        <taxon>Nematoda</taxon>
        <taxon>Enoplea</taxon>
        <taxon>Dorylaimia</taxon>
        <taxon>Trichinellida</taxon>
        <taxon>Trichinellidae</taxon>
        <taxon>Trichinella</taxon>
    </lineage>
</organism>
<protein>
    <submittedName>
        <fullName evidence="2">Nicotinamide/nicotinic acid mononucleotide adenylyltransferase</fullName>
    </submittedName>
</protein>
<feature type="coiled-coil region" evidence="1">
    <location>
        <begin position="34"/>
        <end position="68"/>
    </location>
</feature>
<evidence type="ECO:0000313" key="3">
    <source>
        <dbReference type="Proteomes" id="UP001558632"/>
    </source>
</evidence>
<dbReference type="GO" id="GO:0016779">
    <property type="term" value="F:nucleotidyltransferase activity"/>
    <property type="evidence" value="ECO:0007669"/>
    <property type="project" value="UniProtKB-KW"/>
</dbReference>
<evidence type="ECO:0000256" key="1">
    <source>
        <dbReference type="SAM" id="Coils"/>
    </source>
</evidence>
<comment type="caution">
    <text evidence="2">The sequence shown here is derived from an EMBL/GenBank/DDBJ whole genome shotgun (WGS) entry which is preliminary data.</text>
</comment>
<proteinExistence type="predicted"/>
<keyword evidence="3" id="KW-1185">Reference proteome</keyword>
<evidence type="ECO:0000313" key="2">
    <source>
        <dbReference type="EMBL" id="KAL1244927.1"/>
    </source>
</evidence>
<name>A0ABR3KWR9_TRISP</name>
<keyword evidence="2" id="KW-0808">Transferase</keyword>
<dbReference type="EMBL" id="JBEUSY010000121">
    <property type="protein sequence ID" value="KAL1244927.1"/>
    <property type="molecule type" value="Genomic_DNA"/>
</dbReference>
<gene>
    <name evidence="2" type="ORF">TSPI_08317</name>
</gene>
<dbReference type="Proteomes" id="UP001558632">
    <property type="component" value="Unassembled WGS sequence"/>
</dbReference>
<reference evidence="2 3" key="1">
    <citation type="submission" date="2024-07" db="EMBL/GenBank/DDBJ databases">
        <title>Enhanced genomic and transcriptomic resources for Trichinella pseudospiralis and T. spiralis underpin the discovery of pronounced molecular differences between stages and species.</title>
        <authorList>
            <person name="Pasi K.K."/>
            <person name="La Rosa G."/>
            <person name="Gomez-Morales M.A."/>
            <person name="Tosini F."/>
            <person name="Sumanam S."/>
            <person name="Young N.D."/>
            <person name="Chang B.C."/>
            <person name="Robin G.B."/>
        </authorList>
    </citation>
    <scope>NUCLEOTIDE SEQUENCE [LARGE SCALE GENOMIC DNA]</scope>
    <source>
        <strain evidence="2">ISS534</strain>
    </source>
</reference>
<keyword evidence="1" id="KW-0175">Coiled coil</keyword>
<sequence>LKRKLVASKCKIVQLKNALQLSGEKIQSHTASWKREKKTLRDHFQRKLREYEKNEIHMNRLLPELERQLAVKQKALFDTEMALQEARTDCSIEVKRRQDAESQLEQFIGVISLDVEADASSYMESLKTSRY</sequence>